<gene>
    <name evidence="1" type="ORF">KB449_12005</name>
</gene>
<proteinExistence type="predicted"/>
<organism evidence="1 2">
    <name type="scientific">Cohnella hashimotonis</name>
    <dbReference type="NCBI Taxonomy" id="2826895"/>
    <lineage>
        <taxon>Bacteria</taxon>
        <taxon>Bacillati</taxon>
        <taxon>Bacillota</taxon>
        <taxon>Bacilli</taxon>
        <taxon>Bacillales</taxon>
        <taxon>Paenibacillaceae</taxon>
        <taxon>Cohnella</taxon>
    </lineage>
</organism>
<sequence>MLDIQYTLEKLAEYRELGHREEAAGFDEARLGGSGRKRVRYSFLTMLSSLIGR</sequence>
<dbReference type="EMBL" id="JAGRPV010000001">
    <property type="protein sequence ID" value="MDI4645694.1"/>
    <property type="molecule type" value="Genomic_DNA"/>
</dbReference>
<accession>A0ABT6TFS3</accession>
<dbReference type="Proteomes" id="UP001161691">
    <property type="component" value="Unassembled WGS sequence"/>
</dbReference>
<keyword evidence="2" id="KW-1185">Reference proteome</keyword>
<dbReference type="RefSeq" id="WP_282908598.1">
    <property type="nucleotide sequence ID" value="NZ_JAGRPV010000001.1"/>
</dbReference>
<evidence type="ECO:0000313" key="2">
    <source>
        <dbReference type="Proteomes" id="UP001161691"/>
    </source>
</evidence>
<name>A0ABT6TFS3_9BACL</name>
<comment type="caution">
    <text evidence="1">The sequence shown here is derived from an EMBL/GenBank/DDBJ whole genome shotgun (WGS) entry which is preliminary data.</text>
</comment>
<protein>
    <submittedName>
        <fullName evidence="1">Uncharacterized protein</fullName>
    </submittedName>
</protein>
<evidence type="ECO:0000313" key="1">
    <source>
        <dbReference type="EMBL" id="MDI4645694.1"/>
    </source>
</evidence>
<reference evidence="1" key="1">
    <citation type="submission" date="2023-04" db="EMBL/GenBank/DDBJ databases">
        <title>Comparative genomic analysis of Cohnella hashimotonis sp. nov., isolated from the International Space Station.</title>
        <authorList>
            <person name="Venkateswaran K."/>
            <person name="Simpson A."/>
        </authorList>
    </citation>
    <scope>NUCLEOTIDE SEQUENCE</scope>
    <source>
        <strain evidence="1">F6_2S_P_1</strain>
    </source>
</reference>